<comment type="caution">
    <text evidence="1">The sequence shown here is derived from an EMBL/GenBank/DDBJ whole genome shotgun (WGS) entry which is preliminary data.</text>
</comment>
<reference evidence="1 2" key="1">
    <citation type="submission" date="2016-02" db="EMBL/GenBank/DDBJ databases">
        <title>Genome analysis of coral dinoflagellate symbionts highlights evolutionary adaptations to a symbiotic lifestyle.</title>
        <authorList>
            <person name="Aranda M."/>
            <person name="Li Y."/>
            <person name="Liew Y.J."/>
            <person name="Baumgarten S."/>
            <person name="Simakov O."/>
            <person name="Wilson M."/>
            <person name="Piel J."/>
            <person name="Ashoor H."/>
            <person name="Bougouffa S."/>
            <person name="Bajic V.B."/>
            <person name="Ryu T."/>
            <person name="Ravasi T."/>
            <person name="Bayer T."/>
            <person name="Micklem G."/>
            <person name="Kim H."/>
            <person name="Bhak J."/>
            <person name="Lajeunesse T.C."/>
            <person name="Voolstra C.R."/>
        </authorList>
    </citation>
    <scope>NUCLEOTIDE SEQUENCE [LARGE SCALE GENOMIC DNA]</scope>
    <source>
        <strain evidence="1 2">CCMP2467</strain>
    </source>
</reference>
<dbReference type="Proteomes" id="UP000186817">
    <property type="component" value="Unassembled WGS sequence"/>
</dbReference>
<dbReference type="AlphaFoldDB" id="A0A1Q9C459"/>
<evidence type="ECO:0000313" key="1">
    <source>
        <dbReference type="EMBL" id="OLP77708.1"/>
    </source>
</evidence>
<sequence length="110" mass="12424">MAEARWAEIRVAESLLFFFIPLQLLLNFICPLGPDRAREASTKHASFGGMCQMQLLTIPPKNPHNDKVPNAKGCSWVSASLARRMARMTTTRATMTRNRILTTPVVCFFR</sequence>
<dbReference type="EMBL" id="LSRX01001725">
    <property type="protein sequence ID" value="OLP77708.1"/>
    <property type="molecule type" value="Genomic_DNA"/>
</dbReference>
<evidence type="ECO:0000313" key="2">
    <source>
        <dbReference type="Proteomes" id="UP000186817"/>
    </source>
</evidence>
<gene>
    <name evidence="1" type="ORF">AK812_SmicGene42206</name>
</gene>
<protein>
    <submittedName>
        <fullName evidence="1">Uncharacterized protein</fullName>
    </submittedName>
</protein>
<proteinExistence type="predicted"/>
<keyword evidence="2" id="KW-1185">Reference proteome</keyword>
<name>A0A1Q9C459_SYMMI</name>
<accession>A0A1Q9C459</accession>
<organism evidence="1 2">
    <name type="scientific">Symbiodinium microadriaticum</name>
    <name type="common">Dinoflagellate</name>
    <name type="synonym">Zooxanthella microadriatica</name>
    <dbReference type="NCBI Taxonomy" id="2951"/>
    <lineage>
        <taxon>Eukaryota</taxon>
        <taxon>Sar</taxon>
        <taxon>Alveolata</taxon>
        <taxon>Dinophyceae</taxon>
        <taxon>Suessiales</taxon>
        <taxon>Symbiodiniaceae</taxon>
        <taxon>Symbiodinium</taxon>
    </lineage>
</organism>